<dbReference type="Pfam" id="PF09413">
    <property type="entry name" value="DUF2007"/>
    <property type="match status" value="1"/>
</dbReference>
<protein>
    <submittedName>
        <fullName evidence="2">DUF2007 domain-containing protein</fullName>
    </submittedName>
</protein>
<comment type="caution">
    <text evidence="2">The sequence shown here is derived from an EMBL/GenBank/DDBJ whole genome shotgun (WGS) entry which is preliminary data.</text>
</comment>
<reference evidence="2 3" key="1">
    <citation type="journal article" date="2023" name="ISME J.">
        <title>Cultivation and genomic characterization of novel and ubiquitous marine nitrite-oxidizing bacteria from the Nitrospirales.</title>
        <authorList>
            <person name="Mueller A.J."/>
            <person name="Daebeler A."/>
            <person name="Herbold C.W."/>
            <person name="Kirkegaard R.H."/>
            <person name="Daims H."/>
        </authorList>
    </citation>
    <scope>NUCLEOTIDE SEQUENCE [LARGE SCALE GENOMIC DNA]</scope>
    <source>
        <strain evidence="2 3">EB</strain>
    </source>
</reference>
<dbReference type="InterPro" id="IPR018551">
    <property type="entry name" value="DUF2007"/>
</dbReference>
<gene>
    <name evidence="2" type="ORF">PPG34_17000</name>
</gene>
<evidence type="ECO:0000259" key="1">
    <source>
        <dbReference type="Pfam" id="PF09413"/>
    </source>
</evidence>
<dbReference type="Proteomes" id="UP001250932">
    <property type="component" value="Unassembled WGS sequence"/>
</dbReference>
<organism evidence="2 3">
    <name type="scientific">Candidatus Nitronereus thalassa</name>
    <dbReference type="NCBI Taxonomy" id="3020898"/>
    <lineage>
        <taxon>Bacteria</taxon>
        <taxon>Pseudomonadati</taxon>
        <taxon>Nitrospirota</taxon>
        <taxon>Nitrospiria</taxon>
        <taxon>Nitrospirales</taxon>
        <taxon>Nitrospiraceae</taxon>
        <taxon>Candidatus Nitronereus</taxon>
    </lineage>
</organism>
<accession>A0ABU3KCA1</accession>
<sequence>MLKLFVSPMLVEVESLKEVLEQEDILCTIKNQQGSSLAGEVPFAEVFPELWVNDEDFPKAQEFLEHWRQAQPTEITAWTCSCGESHEKDFTSCWKCGTERKLD</sequence>
<dbReference type="Gene3D" id="3.30.70.790">
    <property type="entry name" value="UreE, C-terminal domain"/>
    <property type="match status" value="1"/>
</dbReference>
<evidence type="ECO:0000313" key="2">
    <source>
        <dbReference type="EMBL" id="MDT7044051.1"/>
    </source>
</evidence>
<dbReference type="RefSeq" id="WP_313834637.1">
    <property type="nucleotide sequence ID" value="NZ_JAQOUE010000002.1"/>
</dbReference>
<proteinExistence type="predicted"/>
<feature type="domain" description="DUF2007" evidence="1">
    <location>
        <begin position="1"/>
        <end position="67"/>
    </location>
</feature>
<keyword evidence="3" id="KW-1185">Reference proteome</keyword>
<name>A0ABU3KCA1_9BACT</name>
<dbReference type="EMBL" id="JAQOUE010000002">
    <property type="protein sequence ID" value="MDT7044051.1"/>
    <property type="molecule type" value="Genomic_DNA"/>
</dbReference>
<evidence type="ECO:0000313" key="3">
    <source>
        <dbReference type="Proteomes" id="UP001250932"/>
    </source>
</evidence>